<dbReference type="InterPro" id="IPR053714">
    <property type="entry name" value="Iso_Racemase_Enz_sf"/>
</dbReference>
<dbReference type="PANTHER" id="PTHR28047">
    <property type="entry name" value="PROTEIN DCG1"/>
    <property type="match status" value="1"/>
</dbReference>
<evidence type="ECO:0000256" key="1">
    <source>
        <dbReference type="ARBA" id="ARBA00038414"/>
    </source>
</evidence>
<reference evidence="2 3" key="1">
    <citation type="submission" date="2024-06" db="EMBL/GenBank/DDBJ databases">
        <title>Sorghum-associated microbial communities from plants grown in Nebraska, USA.</title>
        <authorList>
            <person name="Schachtman D."/>
        </authorList>
    </citation>
    <scope>NUCLEOTIDE SEQUENCE [LARGE SCALE GENOMIC DNA]</scope>
    <source>
        <strain evidence="2 3">3207</strain>
    </source>
</reference>
<comment type="similarity">
    <text evidence="1">Belongs to the HyuE racemase family.</text>
</comment>
<organism evidence="2 3">
    <name type="scientific">Kaistia defluvii</name>
    <dbReference type="NCBI Taxonomy" id="410841"/>
    <lineage>
        <taxon>Bacteria</taxon>
        <taxon>Pseudomonadati</taxon>
        <taxon>Pseudomonadota</taxon>
        <taxon>Alphaproteobacteria</taxon>
        <taxon>Hyphomicrobiales</taxon>
        <taxon>Kaistiaceae</taxon>
        <taxon>Kaistia</taxon>
    </lineage>
</organism>
<dbReference type="InterPro" id="IPR052186">
    <property type="entry name" value="Hydantoin_racemase-like"/>
</dbReference>
<sequence length="224" mass="22742">MMERPDGTQAPLRLMVINPNTSDAITARIQALAEDEAGPDVAVTAVTARFGAPYISDRAGAAIAADAVLDVAKAASQESGVPDAIVIACFGDPGLDALQAAFACPVVGFAEAGLRAAAAEPGPFMVATNGEAWCDMLSELAGTIGLSDRISSFLSIGDAAARDAELCRAVITEEAERTGAARVVLGGAGLIPILADVATNLPLPLIDPHRTAIRKAIALAQAAR</sequence>
<name>A0ABV2R4M1_9HYPH</name>
<keyword evidence="3" id="KW-1185">Reference proteome</keyword>
<dbReference type="EMBL" id="JBEPSM010000004">
    <property type="protein sequence ID" value="MET4636227.1"/>
    <property type="molecule type" value="Genomic_DNA"/>
</dbReference>
<gene>
    <name evidence="2" type="ORF">ABIE08_004185</name>
</gene>
<dbReference type="Proteomes" id="UP001549321">
    <property type="component" value="Unassembled WGS sequence"/>
</dbReference>
<dbReference type="GO" id="GO:0047653">
    <property type="term" value="F:allantoin racemase activity"/>
    <property type="evidence" value="ECO:0007669"/>
    <property type="project" value="UniProtKB-EC"/>
</dbReference>
<accession>A0ABV2R4M1</accession>
<dbReference type="InterPro" id="IPR015942">
    <property type="entry name" value="Asp/Glu/hydantoin_racemase"/>
</dbReference>
<comment type="caution">
    <text evidence="2">The sequence shown here is derived from an EMBL/GenBank/DDBJ whole genome shotgun (WGS) entry which is preliminary data.</text>
</comment>
<dbReference type="Gene3D" id="3.40.50.12500">
    <property type="match status" value="1"/>
</dbReference>
<keyword evidence="2" id="KW-0413">Isomerase</keyword>
<dbReference type="RefSeq" id="WP_354553763.1">
    <property type="nucleotide sequence ID" value="NZ_JBEPSM010000004.1"/>
</dbReference>
<evidence type="ECO:0000313" key="2">
    <source>
        <dbReference type="EMBL" id="MET4636227.1"/>
    </source>
</evidence>
<protein>
    <submittedName>
        <fullName evidence="2">Allantoin racemase</fullName>
        <ecNumber evidence="2">5.1.99.3</ecNumber>
    </submittedName>
</protein>
<dbReference type="Pfam" id="PF01177">
    <property type="entry name" value="Asp_Glu_race"/>
    <property type="match status" value="1"/>
</dbReference>
<dbReference type="EC" id="5.1.99.3" evidence="2"/>
<evidence type="ECO:0000313" key="3">
    <source>
        <dbReference type="Proteomes" id="UP001549321"/>
    </source>
</evidence>
<proteinExistence type="inferred from homology"/>
<dbReference type="PANTHER" id="PTHR28047:SF5">
    <property type="entry name" value="PROTEIN DCG1"/>
    <property type="match status" value="1"/>
</dbReference>